<feature type="transmembrane region" description="Helical" evidence="1">
    <location>
        <begin position="22"/>
        <end position="41"/>
    </location>
</feature>
<organism evidence="2 3">
    <name type="scientific">Parazoarcus communis</name>
    <dbReference type="NCBI Taxonomy" id="41977"/>
    <lineage>
        <taxon>Bacteria</taxon>
        <taxon>Pseudomonadati</taxon>
        <taxon>Pseudomonadota</taxon>
        <taxon>Betaproteobacteria</taxon>
        <taxon>Rhodocyclales</taxon>
        <taxon>Zoogloeaceae</taxon>
        <taxon>Parazoarcus</taxon>
    </lineage>
</organism>
<dbReference type="EMBL" id="CP022187">
    <property type="protein sequence ID" value="AWI74155.1"/>
    <property type="molecule type" value="Genomic_DNA"/>
</dbReference>
<dbReference type="AlphaFoldDB" id="A0A2U8GNS5"/>
<feature type="transmembrane region" description="Helical" evidence="1">
    <location>
        <begin position="201"/>
        <end position="234"/>
    </location>
</feature>
<dbReference type="Proteomes" id="UP000244930">
    <property type="component" value="Chromosome"/>
</dbReference>
<feature type="transmembrane region" description="Helical" evidence="1">
    <location>
        <begin position="108"/>
        <end position="129"/>
    </location>
</feature>
<evidence type="ECO:0000313" key="2">
    <source>
        <dbReference type="EMBL" id="AWI74155.1"/>
    </source>
</evidence>
<sequence>MGSLSAVSHGDGIEVVLRKDRWLAILGLGAVVLLSWLYLWHSAAGMDHAGMAMEGMPRATDATALLLTFVMWTVMMAGMMLPSAAPAILMYGTLVRKNGAVGKVLPGVWVFAAGYLLMWTLFSIAATLLQAGLEYAALLTPEMATASAGRGAAALIAAGVYQLTPFKEACLGKCRNPLQFFMTRWRNGAGGAFRMGLEHGAWCVGCCWALMLLLFVAGVMNLIWVALIAAFVFVEKVFPGARMLTRASSAALILAGLFLLTRI</sequence>
<accession>A0A2U8GNS5</accession>
<evidence type="ECO:0000313" key="3">
    <source>
        <dbReference type="Proteomes" id="UP000244930"/>
    </source>
</evidence>
<dbReference type="KEGG" id="acom:CEW83_02060"/>
<keyword evidence="1" id="KW-0472">Membrane</keyword>
<feature type="transmembrane region" description="Helical" evidence="1">
    <location>
        <begin position="62"/>
        <end position="88"/>
    </location>
</feature>
<protein>
    <recommendedName>
        <fullName evidence="4">Metal-binding protein</fullName>
    </recommendedName>
</protein>
<proteinExistence type="predicted"/>
<keyword evidence="1" id="KW-0812">Transmembrane</keyword>
<keyword evidence="1" id="KW-1133">Transmembrane helix</keyword>
<feature type="transmembrane region" description="Helical" evidence="1">
    <location>
        <begin position="240"/>
        <end position="260"/>
    </location>
</feature>
<dbReference type="InterPro" id="IPR018688">
    <property type="entry name" value="PpoB2-like"/>
</dbReference>
<dbReference type="Pfam" id="PF09948">
    <property type="entry name" value="PpoB2"/>
    <property type="match status" value="1"/>
</dbReference>
<name>A0A2U8GNS5_9RHOO</name>
<gene>
    <name evidence="2" type="ORF">CEW83_02060</name>
</gene>
<reference evidence="2 3" key="1">
    <citation type="submission" date="2017-06" db="EMBL/GenBank/DDBJ databases">
        <title>Azoarcus.</title>
        <authorList>
            <person name="Woo J.-H."/>
            <person name="Kim H.-S."/>
        </authorList>
    </citation>
    <scope>NUCLEOTIDE SEQUENCE [LARGE SCALE GENOMIC DNA]</scope>
    <source>
        <strain evidence="2 3">TSPY31</strain>
    </source>
</reference>
<dbReference type="RefSeq" id="WP_108947863.1">
    <property type="nucleotide sequence ID" value="NZ_CP022187.1"/>
</dbReference>
<keyword evidence="3" id="KW-1185">Reference proteome</keyword>
<evidence type="ECO:0008006" key="4">
    <source>
        <dbReference type="Google" id="ProtNLM"/>
    </source>
</evidence>
<evidence type="ECO:0000256" key="1">
    <source>
        <dbReference type="SAM" id="Phobius"/>
    </source>
</evidence>